<comment type="caution">
    <text evidence="2">The sequence shown here is derived from an EMBL/GenBank/DDBJ whole genome shotgun (WGS) entry which is preliminary data.</text>
</comment>
<keyword evidence="3" id="KW-1185">Reference proteome</keyword>
<reference evidence="2 3" key="1">
    <citation type="journal article" date="2019" name="Nat. Plants">
        <title>Genome sequencing of Musa balbisiana reveals subgenome evolution and function divergence in polyploid bananas.</title>
        <authorList>
            <person name="Yao X."/>
        </authorList>
    </citation>
    <scope>NUCLEOTIDE SEQUENCE [LARGE SCALE GENOMIC DNA]</scope>
    <source>
        <strain evidence="3">cv. DH-PKW</strain>
        <tissue evidence="2">Leaves</tissue>
    </source>
</reference>
<feature type="region of interest" description="Disordered" evidence="1">
    <location>
        <begin position="431"/>
        <end position="455"/>
    </location>
</feature>
<protein>
    <submittedName>
        <fullName evidence="2">Uncharacterized protein</fullName>
    </submittedName>
</protein>
<evidence type="ECO:0000313" key="2">
    <source>
        <dbReference type="EMBL" id="THU65157.1"/>
    </source>
</evidence>
<proteinExistence type="predicted"/>
<feature type="region of interest" description="Disordered" evidence="1">
    <location>
        <begin position="195"/>
        <end position="216"/>
    </location>
</feature>
<feature type="compositionally biased region" description="Low complexity" evidence="1">
    <location>
        <begin position="356"/>
        <end position="366"/>
    </location>
</feature>
<feature type="region of interest" description="Disordered" evidence="1">
    <location>
        <begin position="236"/>
        <end position="386"/>
    </location>
</feature>
<feature type="compositionally biased region" description="Low complexity" evidence="1">
    <location>
        <begin position="257"/>
        <end position="272"/>
    </location>
</feature>
<dbReference type="Proteomes" id="UP000317650">
    <property type="component" value="Chromosome 5"/>
</dbReference>
<evidence type="ECO:0000256" key="1">
    <source>
        <dbReference type="SAM" id="MobiDB-lite"/>
    </source>
</evidence>
<accession>A0A4S8JSS5</accession>
<feature type="compositionally biased region" description="Basic residues" evidence="1">
    <location>
        <begin position="63"/>
        <end position="74"/>
    </location>
</feature>
<feature type="compositionally biased region" description="Polar residues" evidence="1">
    <location>
        <begin position="321"/>
        <end position="330"/>
    </location>
</feature>
<feature type="region of interest" description="Disordered" evidence="1">
    <location>
        <begin position="18"/>
        <end position="44"/>
    </location>
</feature>
<organism evidence="2 3">
    <name type="scientific">Musa balbisiana</name>
    <name type="common">Banana</name>
    <dbReference type="NCBI Taxonomy" id="52838"/>
    <lineage>
        <taxon>Eukaryota</taxon>
        <taxon>Viridiplantae</taxon>
        <taxon>Streptophyta</taxon>
        <taxon>Embryophyta</taxon>
        <taxon>Tracheophyta</taxon>
        <taxon>Spermatophyta</taxon>
        <taxon>Magnoliopsida</taxon>
        <taxon>Liliopsida</taxon>
        <taxon>Zingiberales</taxon>
        <taxon>Musaceae</taxon>
        <taxon>Musa</taxon>
    </lineage>
</organism>
<dbReference type="AlphaFoldDB" id="A0A4S8JSS5"/>
<feature type="region of interest" description="Disordered" evidence="1">
    <location>
        <begin position="61"/>
        <end position="84"/>
    </location>
</feature>
<name>A0A4S8JSS5_MUSBA</name>
<feature type="compositionally biased region" description="Polar residues" evidence="1">
    <location>
        <begin position="431"/>
        <end position="443"/>
    </location>
</feature>
<dbReference type="EMBL" id="PYDT01000003">
    <property type="protein sequence ID" value="THU65157.1"/>
    <property type="molecule type" value="Genomic_DNA"/>
</dbReference>
<gene>
    <name evidence="2" type="ORF">C4D60_Mb05t00710</name>
</gene>
<feature type="compositionally biased region" description="Low complexity" evidence="1">
    <location>
        <begin position="19"/>
        <end position="38"/>
    </location>
</feature>
<sequence length="488" mass="54195">MGRYVTWRIDGGTDLGSFSRLSTTSSRSTPRPPVTSHTHTLDSHRRLAGLRRSNGLRLIPPQSRRRHHRHHCHHSASPELRRRGAFRSRSADRNLRFPAAAADTALLRRRGDSELWITNAVTSVSIPRSGRLRFVRSLLFFFQEEIEAPMWADLTMEARSMGKDIDDAWFRVSHPIHQMPSRQLKKLFQSIGKDEDCSHTSQCHSPKVPESVSRSRGKHYKCRKWLGNAHGSLAARQHPVRKLGGKSLDAVTRKATSRNSSMSTITMSSSSRKPLKGSADDNQNSVVESNAAAERSSSGSVVSKCQKLRPKSSFGGPRNTKIGTSNVAGKTSSSRNTRYSTREITKSENLLQNRNSSAGKSSVGSSYTHGNILKNVNTTTMPKNGRSKKVLGTAVQVQEMQIKARTQCLQHQNRASGAKFVSQETKSKVLNPTSTRKTLSQVNGPRPQKKGLATKPRLIAGAVKKDLISVWNKENTIDGKIQRPRYGK</sequence>
<evidence type="ECO:0000313" key="3">
    <source>
        <dbReference type="Proteomes" id="UP000317650"/>
    </source>
</evidence>